<evidence type="ECO:0000259" key="3">
    <source>
        <dbReference type="Pfam" id="PF25917"/>
    </source>
</evidence>
<evidence type="ECO:0000256" key="1">
    <source>
        <dbReference type="SAM" id="Coils"/>
    </source>
</evidence>
<sequence>MSIRVAAGALLGAALLFSGLSGSTLAEAAPQSPAARAESAVEGAAAKAGAALQTLIARLRRRAMPKGIVKSNGRIEATQVDVGAKYAGRLATLTVEEGDEVTAGQVVGTIASPEYEAQLRGAQAQVLKAKQALAEAIALIAQRTSDMTYARTDLERGQSLLARGNITQQAVDQRRNKSEAADANYHATTAQRDQAQSAIKAAQAEVERLQSILVDLVLVSPRSGRVEYRLTRAGEVVAEGQRVLTILDLNDVYMTIYLPADDAGKLALGDEARIIADPIPQYVIPATVSFVATDAQFTPKSVETEEERQKLMFRVKLQVDPKVLEKYHRQVKTGVRGLGFARLNPNIAWPDDLVVKLPQ</sequence>
<dbReference type="PANTHER" id="PTHR30438:SF2">
    <property type="entry name" value="MEMBRANE PROTEIN"/>
    <property type="match status" value="1"/>
</dbReference>
<dbReference type="Pfam" id="PF25917">
    <property type="entry name" value="BSH_RND"/>
    <property type="match status" value="1"/>
</dbReference>
<name>A0A1I4B6T6_9HYPH</name>
<dbReference type="InterPro" id="IPR058625">
    <property type="entry name" value="MdtA-like_BSH"/>
</dbReference>
<feature type="coiled-coil region" evidence="1">
    <location>
        <begin position="185"/>
        <end position="212"/>
    </location>
</feature>
<dbReference type="OrthoDB" id="9778236at2"/>
<feature type="signal peptide" evidence="2">
    <location>
        <begin position="1"/>
        <end position="28"/>
    </location>
</feature>
<evidence type="ECO:0000256" key="2">
    <source>
        <dbReference type="SAM" id="SignalP"/>
    </source>
</evidence>
<feature type="chain" id="PRO_5011555528" evidence="2">
    <location>
        <begin position="29"/>
        <end position="359"/>
    </location>
</feature>
<dbReference type="GO" id="GO:0005886">
    <property type="term" value="C:plasma membrane"/>
    <property type="evidence" value="ECO:0007669"/>
    <property type="project" value="TreeGrafter"/>
</dbReference>
<dbReference type="RefSeq" id="WP_091684711.1">
    <property type="nucleotide sequence ID" value="NZ_FOSN01000013.1"/>
</dbReference>
<organism evidence="4 5">
    <name type="scientific">Methylocapsa palsarum</name>
    <dbReference type="NCBI Taxonomy" id="1612308"/>
    <lineage>
        <taxon>Bacteria</taxon>
        <taxon>Pseudomonadati</taxon>
        <taxon>Pseudomonadota</taxon>
        <taxon>Alphaproteobacteria</taxon>
        <taxon>Hyphomicrobiales</taxon>
        <taxon>Beijerinckiaceae</taxon>
        <taxon>Methylocapsa</taxon>
    </lineage>
</organism>
<gene>
    <name evidence="4" type="ORF">SAMN05444581_11343</name>
</gene>
<keyword evidence="1" id="KW-0175">Coiled coil</keyword>
<dbReference type="EMBL" id="FOSN01000013">
    <property type="protein sequence ID" value="SFK64090.1"/>
    <property type="molecule type" value="Genomic_DNA"/>
</dbReference>
<evidence type="ECO:0000313" key="5">
    <source>
        <dbReference type="Proteomes" id="UP000198755"/>
    </source>
</evidence>
<dbReference type="Gene3D" id="1.10.287.470">
    <property type="entry name" value="Helix hairpin bin"/>
    <property type="match status" value="1"/>
</dbReference>
<proteinExistence type="predicted"/>
<keyword evidence="5" id="KW-1185">Reference proteome</keyword>
<reference evidence="4 5" key="1">
    <citation type="submission" date="2016-10" db="EMBL/GenBank/DDBJ databases">
        <authorList>
            <person name="de Groot N.N."/>
        </authorList>
    </citation>
    <scope>NUCLEOTIDE SEQUENCE [LARGE SCALE GENOMIC DNA]</scope>
    <source>
        <strain evidence="4 5">NE2</strain>
    </source>
</reference>
<dbReference type="AlphaFoldDB" id="A0A1I4B6T6"/>
<dbReference type="PANTHER" id="PTHR30438">
    <property type="entry name" value="36 KDA ANTIGEN-RELATED"/>
    <property type="match status" value="1"/>
</dbReference>
<evidence type="ECO:0000313" key="4">
    <source>
        <dbReference type="EMBL" id="SFK64090.1"/>
    </source>
</evidence>
<dbReference type="Gene3D" id="2.40.50.100">
    <property type="match status" value="1"/>
</dbReference>
<dbReference type="STRING" id="1612308.SAMN05444581_11343"/>
<protein>
    <submittedName>
        <fullName evidence="4">HlyD family secretion protein</fullName>
    </submittedName>
</protein>
<dbReference type="Gene3D" id="2.40.30.170">
    <property type="match status" value="1"/>
</dbReference>
<dbReference type="SUPFAM" id="SSF111369">
    <property type="entry name" value="HlyD-like secretion proteins"/>
    <property type="match status" value="1"/>
</dbReference>
<accession>A0A1I4B6T6</accession>
<dbReference type="Proteomes" id="UP000198755">
    <property type="component" value="Unassembled WGS sequence"/>
</dbReference>
<keyword evidence="2" id="KW-0732">Signal</keyword>
<feature type="domain" description="Multidrug resistance protein MdtA-like barrel-sandwich hybrid" evidence="3">
    <location>
        <begin position="79"/>
        <end position="247"/>
    </location>
</feature>